<comment type="caution">
    <text evidence="3">The sequence shown here is derived from an EMBL/GenBank/DDBJ whole genome shotgun (WGS) entry which is preliminary data.</text>
</comment>
<dbReference type="Pfam" id="PF07813">
    <property type="entry name" value="LTXXQ"/>
    <property type="match status" value="1"/>
</dbReference>
<dbReference type="RefSeq" id="WP_183635242.1">
    <property type="nucleotide sequence ID" value="NZ_BAABLE010000005.1"/>
</dbReference>
<evidence type="ECO:0000256" key="2">
    <source>
        <dbReference type="SAM" id="SignalP"/>
    </source>
</evidence>
<dbReference type="Proteomes" id="UP000561045">
    <property type="component" value="Unassembled WGS sequence"/>
</dbReference>
<protein>
    <submittedName>
        <fullName evidence="3">Spy/CpxP family protein refolding chaperone</fullName>
    </submittedName>
</protein>
<evidence type="ECO:0000313" key="4">
    <source>
        <dbReference type="Proteomes" id="UP000561045"/>
    </source>
</evidence>
<dbReference type="Gene3D" id="1.20.120.1490">
    <property type="match status" value="1"/>
</dbReference>
<proteinExistence type="predicted"/>
<sequence length="173" mass="18524">MKTFKSRSLAWLATGALTVAAAAPLAAAARGDCPTGGAGPMHGDPAHMEQMAGRRFDALHDALKLSAAQEPAWKAFRDGITNDMAQMAKSRPDPAALRDKPAPERMAAMLEHAKLHQAQMEKHLAALTKFYDQLTPEQKKTFDAQHMMGPRWGDGRHGPRGGGPGPAPKDGQL</sequence>
<accession>A0A840BPG3</accession>
<feature type="chain" id="PRO_5032657772" evidence="2">
    <location>
        <begin position="29"/>
        <end position="173"/>
    </location>
</feature>
<keyword evidence="4" id="KW-1185">Reference proteome</keyword>
<name>A0A840BPG3_9RHOO</name>
<feature type="region of interest" description="Disordered" evidence="1">
    <location>
        <begin position="146"/>
        <end position="173"/>
    </location>
</feature>
<keyword evidence="2" id="KW-0732">Signal</keyword>
<dbReference type="AlphaFoldDB" id="A0A840BPG3"/>
<gene>
    <name evidence="3" type="ORF">GGR36_002705</name>
</gene>
<evidence type="ECO:0000313" key="3">
    <source>
        <dbReference type="EMBL" id="MBB4013359.1"/>
    </source>
</evidence>
<dbReference type="InterPro" id="IPR012899">
    <property type="entry name" value="LTXXQ"/>
</dbReference>
<dbReference type="EMBL" id="JACIET010000002">
    <property type="protein sequence ID" value="MBB4013359.1"/>
    <property type="molecule type" value="Genomic_DNA"/>
</dbReference>
<feature type="signal peptide" evidence="2">
    <location>
        <begin position="1"/>
        <end position="28"/>
    </location>
</feature>
<organism evidence="3 4">
    <name type="scientific">Niveibacterium umoris</name>
    <dbReference type="NCBI Taxonomy" id="1193620"/>
    <lineage>
        <taxon>Bacteria</taxon>
        <taxon>Pseudomonadati</taxon>
        <taxon>Pseudomonadota</taxon>
        <taxon>Betaproteobacteria</taxon>
        <taxon>Rhodocyclales</taxon>
        <taxon>Rhodocyclaceae</taxon>
        <taxon>Niveibacterium</taxon>
    </lineage>
</organism>
<reference evidence="3 4" key="1">
    <citation type="submission" date="2020-08" db="EMBL/GenBank/DDBJ databases">
        <title>Genomic Encyclopedia of Type Strains, Phase IV (KMG-IV): sequencing the most valuable type-strain genomes for metagenomic binning, comparative biology and taxonomic classification.</title>
        <authorList>
            <person name="Goeker M."/>
        </authorList>
    </citation>
    <scope>NUCLEOTIDE SEQUENCE [LARGE SCALE GENOMIC DNA]</scope>
    <source>
        <strain evidence="3 4">DSM 106739</strain>
    </source>
</reference>
<dbReference type="GO" id="GO:0042597">
    <property type="term" value="C:periplasmic space"/>
    <property type="evidence" value="ECO:0007669"/>
    <property type="project" value="InterPro"/>
</dbReference>
<evidence type="ECO:0000256" key="1">
    <source>
        <dbReference type="SAM" id="MobiDB-lite"/>
    </source>
</evidence>